<dbReference type="RefSeq" id="WP_379748959.1">
    <property type="nucleotide sequence ID" value="NZ_JBHTCP010000015.1"/>
</dbReference>
<feature type="transmembrane region" description="Helical" evidence="1">
    <location>
        <begin position="53"/>
        <end position="73"/>
    </location>
</feature>
<keyword evidence="1" id="KW-0472">Membrane</keyword>
<sequence length="133" mass="14361">MIDFQELNVFAVIAGGILYMLFGALYYSPVVFGKTWTVLNGARMSEYSDALKYGMSAVTAFATSFLVAVIMAASGADTVTEGLTIGVMLSVLLSLAYLKNMLFGLMPKKAYSIAVGDHVVMFILLSVLHAVWK</sequence>
<proteinExistence type="predicted"/>
<dbReference type="Pfam" id="PF08570">
    <property type="entry name" value="DUF1761"/>
    <property type="match status" value="1"/>
</dbReference>
<gene>
    <name evidence="2" type="ORF">ACFQPF_09475</name>
</gene>
<keyword evidence="1" id="KW-1133">Transmembrane helix</keyword>
<feature type="transmembrane region" description="Helical" evidence="1">
    <location>
        <begin position="110"/>
        <end position="132"/>
    </location>
</feature>
<feature type="transmembrane region" description="Helical" evidence="1">
    <location>
        <begin position="12"/>
        <end position="32"/>
    </location>
</feature>
<dbReference type="Proteomes" id="UP001596549">
    <property type="component" value="Unassembled WGS sequence"/>
</dbReference>
<organism evidence="2 3">
    <name type="scientific">Fictibacillus iocasae</name>
    <dbReference type="NCBI Taxonomy" id="2715437"/>
    <lineage>
        <taxon>Bacteria</taxon>
        <taxon>Bacillati</taxon>
        <taxon>Bacillota</taxon>
        <taxon>Bacilli</taxon>
        <taxon>Bacillales</taxon>
        <taxon>Fictibacillaceae</taxon>
        <taxon>Fictibacillus</taxon>
    </lineage>
</organism>
<evidence type="ECO:0000313" key="3">
    <source>
        <dbReference type="Proteomes" id="UP001596549"/>
    </source>
</evidence>
<comment type="caution">
    <text evidence="2">The sequence shown here is derived from an EMBL/GenBank/DDBJ whole genome shotgun (WGS) entry which is preliminary data.</text>
</comment>
<name>A0ABW2NRR0_9BACL</name>
<evidence type="ECO:0000313" key="2">
    <source>
        <dbReference type="EMBL" id="MFC7371908.1"/>
    </source>
</evidence>
<reference evidence="3" key="1">
    <citation type="journal article" date="2019" name="Int. J. Syst. Evol. Microbiol.">
        <title>The Global Catalogue of Microorganisms (GCM) 10K type strain sequencing project: providing services to taxonomists for standard genome sequencing and annotation.</title>
        <authorList>
            <consortium name="The Broad Institute Genomics Platform"/>
            <consortium name="The Broad Institute Genome Sequencing Center for Infectious Disease"/>
            <person name="Wu L."/>
            <person name="Ma J."/>
        </authorList>
    </citation>
    <scope>NUCLEOTIDE SEQUENCE [LARGE SCALE GENOMIC DNA]</scope>
    <source>
        <strain evidence="3">NBRC 106396</strain>
    </source>
</reference>
<keyword evidence="3" id="KW-1185">Reference proteome</keyword>
<dbReference type="EMBL" id="JBHTCP010000015">
    <property type="protein sequence ID" value="MFC7371908.1"/>
    <property type="molecule type" value="Genomic_DNA"/>
</dbReference>
<feature type="transmembrane region" description="Helical" evidence="1">
    <location>
        <begin position="79"/>
        <end position="98"/>
    </location>
</feature>
<keyword evidence="1" id="KW-0812">Transmembrane</keyword>
<dbReference type="InterPro" id="IPR013879">
    <property type="entry name" value="DUF1761"/>
</dbReference>
<protein>
    <submittedName>
        <fullName evidence="2">DUF1761 domain-containing protein</fullName>
    </submittedName>
</protein>
<accession>A0ABW2NRR0</accession>
<evidence type="ECO:0000256" key="1">
    <source>
        <dbReference type="SAM" id="Phobius"/>
    </source>
</evidence>